<keyword evidence="4" id="KW-1185">Reference proteome</keyword>
<evidence type="ECO:0000313" key="3">
    <source>
        <dbReference type="EMBL" id="MBP1475035.1"/>
    </source>
</evidence>
<dbReference type="RefSeq" id="WP_209620990.1">
    <property type="nucleotide sequence ID" value="NZ_JAGJRS010000022.1"/>
</dbReference>
<reference evidence="3 4" key="1">
    <citation type="submission" date="2021-04" db="EMBL/GenBank/DDBJ databases">
        <authorList>
            <person name="Huq M.A."/>
        </authorList>
    </citation>
    <scope>NUCLEOTIDE SEQUENCE [LARGE SCALE GENOMIC DNA]</scope>
    <source>
        <strain evidence="3 4">MAH-13</strain>
    </source>
</reference>
<protein>
    <submittedName>
        <fullName evidence="3">Aspartate/glutamate racemase family protein</fullName>
    </submittedName>
</protein>
<dbReference type="EMBL" id="JAGJRS010000022">
    <property type="protein sequence ID" value="MBP1475035.1"/>
    <property type="molecule type" value="Genomic_DNA"/>
</dbReference>
<keyword evidence="2" id="KW-0413">Isomerase</keyword>
<dbReference type="SUPFAM" id="SSF53681">
    <property type="entry name" value="Aspartate/glutamate racemase"/>
    <property type="match status" value="2"/>
</dbReference>
<dbReference type="PANTHER" id="PTHR21198:SF7">
    <property type="entry name" value="ASPARTATE-GLUTAMATE RACEMASE FAMILY"/>
    <property type="match status" value="1"/>
</dbReference>
<gene>
    <name evidence="3" type="ORF">J7I44_12045</name>
</gene>
<proteinExistence type="inferred from homology"/>
<accession>A0ABS4DPQ8</accession>
<name>A0ABS4DPQ8_9GAMM</name>
<dbReference type="InterPro" id="IPR004380">
    <property type="entry name" value="Asp_race"/>
</dbReference>
<organism evidence="3 4">
    <name type="scientific">Frateuria flava</name>
    <dbReference type="NCBI Taxonomy" id="2821489"/>
    <lineage>
        <taxon>Bacteria</taxon>
        <taxon>Pseudomonadati</taxon>
        <taxon>Pseudomonadota</taxon>
        <taxon>Gammaproteobacteria</taxon>
        <taxon>Lysobacterales</taxon>
        <taxon>Rhodanobacteraceae</taxon>
        <taxon>Frateuria</taxon>
    </lineage>
</organism>
<dbReference type="Gene3D" id="3.40.50.1860">
    <property type="match status" value="2"/>
</dbReference>
<dbReference type="Proteomes" id="UP000823790">
    <property type="component" value="Unassembled WGS sequence"/>
</dbReference>
<dbReference type="NCBIfam" id="TIGR00035">
    <property type="entry name" value="asp_race"/>
    <property type="match status" value="1"/>
</dbReference>
<comment type="caution">
    <text evidence="3">The sequence shown here is derived from an EMBL/GenBank/DDBJ whole genome shotgun (WGS) entry which is preliminary data.</text>
</comment>
<dbReference type="Pfam" id="PF01177">
    <property type="entry name" value="Asp_Glu_race"/>
    <property type="match status" value="1"/>
</dbReference>
<comment type="similarity">
    <text evidence="1">Belongs to the aspartate/glutamate racemases family.</text>
</comment>
<dbReference type="PANTHER" id="PTHR21198">
    <property type="entry name" value="GLUTAMATE RACEMASE"/>
    <property type="match status" value="1"/>
</dbReference>
<evidence type="ECO:0000256" key="1">
    <source>
        <dbReference type="ARBA" id="ARBA00007847"/>
    </source>
</evidence>
<dbReference type="InterPro" id="IPR001920">
    <property type="entry name" value="Asp/Glu_race"/>
</dbReference>
<sequence length="230" mass="24660">MRTIGLIGGMSWESTVEYYRLINRGVRDRLGPLHSARLLLDSLDFSVIAACQREGDWDGAGTLLAESARRLQSGGADCILIGANTMHIVADTVAAATPLPLIHIVDATARAIRAQELDTVLLLGTAFTMEQPFFRERMERDHGVQCLVPEPAERAELHRVIYDELCAGQFRPQARDDLLRLMADGTRAGAQGAILGCTELGLLLGEADAGVPVFDTAALHAAAAVAFALG</sequence>
<evidence type="ECO:0000256" key="2">
    <source>
        <dbReference type="ARBA" id="ARBA00023235"/>
    </source>
</evidence>
<dbReference type="InterPro" id="IPR015942">
    <property type="entry name" value="Asp/Glu/hydantoin_racemase"/>
</dbReference>
<evidence type="ECO:0000313" key="4">
    <source>
        <dbReference type="Proteomes" id="UP000823790"/>
    </source>
</evidence>